<sequence length="212" mass="23986">MDADTIFIDSEDASDGGLGPLMASFEVCCDSCSWRLGWSLLDRPHANPNCRSNNRRPHRIAVAQSTWNRPGWNSAAKWCYESIDFLCEFHPREFLLVVGDVSIIGERDIILAEPRGSPRELLSPAFFNGFSGGQCSHHPHESWADVAACIERAFRQMKEQHETERARASEGENGATNEKLEAIGLEDLSWFEIPKVRYVEAMSEKERGDWLE</sequence>
<accession>A0A8H4W3L6</accession>
<evidence type="ECO:0000313" key="1">
    <source>
        <dbReference type="EMBL" id="KAF4630495.1"/>
    </source>
</evidence>
<name>A0A8H4W3L6_9HELO</name>
<proteinExistence type="predicted"/>
<gene>
    <name evidence="1" type="ORF">G7Y89_g7640</name>
</gene>
<organism evidence="1 2">
    <name type="scientific">Cudoniella acicularis</name>
    <dbReference type="NCBI Taxonomy" id="354080"/>
    <lineage>
        <taxon>Eukaryota</taxon>
        <taxon>Fungi</taxon>
        <taxon>Dikarya</taxon>
        <taxon>Ascomycota</taxon>
        <taxon>Pezizomycotina</taxon>
        <taxon>Leotiomycetes</taxon>
        <taxon>Helotiales</taxon>
        <taxon>Tricladiaceae</taxon>
        <taxon>Cudoniella</taxon>
    </lineage>
</organism>
<keyword evidence="2" id="KW-1185">Reference proteome</keyword>
<comment type="caution">
    <text evidence="1">The sequence shown here is derived from an EMBL/GenBank/DDBJ whole genome shotgun (WGS) entry which is preliminary data.</text>
</comment>
<reference evidence="1 2" key="1">
    <citation type="submission" date="2020-03" db="EMBL/GenBank/DDBJ databases">
        <title>Draft Genome Sequence of Cudoniella acicularis.</title>
        <authorList>
            <person name="Buettner E."/>
            <person name="Kellner H."/>
        </authorList>
    </citation>
    <scope>NUCLEOTIDE SEQUENCE [LARGE SCALE GENOMIC DNA]</scope>
    <source>
        <strain evidence="1 2">DSM 108380</strain>
    </source>
</reference>
<dbReference type="AlphaFoldDB" id="A0A8H4W3L6"/>
<protein>
    <submittedName>
        <fullName evidence="1">Uncharacterized protein</fullName>
    </submittedName>
</protein>
<dbReference type="EMBL" id="JAAMPI010000543">
    <property type="protein sequence ID" value="KAF4630495.1"/>
    <property type="molecule type" value="Genomic_DNA"/>
</dbReference>
<evidence type="ECO:0000313" key="2">
    <source>
        <dbReference type="Proteomes" id="UP000566819"/>
    </source>
</evidence>
<dbReference type="Proteomes" id="UP000566819">
    <property type="component" value="Unassembled WGS sequence"/>
</dbReference>